<dbReference type="EMBL" id="MSTI01000050">
    <property type="protein sequence ID" value="OLV18905.1"/>
    <property type="molecule type" value="Genomic_DNA"/>
</dbReference>
<evidence type="ECO:0000313" key="1">
    <source>
        <dbReference type="EMBL" id="OLV18905.1"/>
    </source>
</evidence>
<evidence type="ECO:0000313" key="2">
    <source>
        <dbReference type="Proteomes" id="UP000186607"/>
    </source>
</evidence>
<organism evidence="1 2">
    <name type="scientific">Deinococcus marmoris</name>
    <dbReference type="NCBI Taxonomy" id="249408"/>
    <lineage>
        <taxon>Bacteria</taxon>
        <taxon>Thermotogati</taxon>
        <taxon>Deinococcota</taxon>
        <taxon>Deinococci</taxon>
        <taxon>Deinococcales</taxon>
        <taxon>Deinococcaceae</taxon>
        <taxon>Deinococcus</taxon>
    </lineage>
</organism>
<dbReference type="AlphaFoldDB" id="A0A1U7P151"/>
<keyword evidence="2" id="KW-1185">Reference proteome</keyword>
<comment type="caution">
    <text evidence="1">The sequence shown here is derived from an EMBL/GenBank/DDBJ whole genome shotgun (WGS) entry which is preliminary data.</text>
</comment>
<sequence>MQTDAETLEILKNREFELQANGHIVPLTPRPRRLHEIEDVGERMAAFDHFVASIARTTGVSWPADYDVRDDIYD</sequence>
<accession>A0A1U7P151</accession>
<gene>
    <name evidence="1" type="ORF">BOO71_0004351</name>
</gene>
<reference evidence="1 2" key="1">
    <citation type="submission" date="2017-01" db="EMBL/GenBank/DDBJ databases">
        <title>Genome Analysis of Deinococcus marmoris KOPRI26562.</title>
        <authorList>
            <person name="Kim J.H."/>
            <person name="Oh H.-M."/>
        </authorList>
    </citation>
    <scope>NUCLEOTIDE SEQUENCE [LARGE SCALE GENOMIC DNA]</scope>
    <source>
        <strain evidence="1 2">KOPRI26562</strain>
    </source>
</reference>
<proteinExistence type="predicted"/>
<name>A0A1U7P151_9DEIO</name>
<dbReference type="Proteomes" id="UP000186607">
    <property type="component" value="Unassembled WGS sequence"/>
</dbReference>
<dbReference type="STRING" id="249408.BOO71_0004351"/>
<protein>
    <submittedName>
        <fullName evidence="1">Uncharacterized protein</fullName>
    </submittedName>
</protein>